<protein>
    <submittedName>
        <fullName evidence="2">Uncharacterized protein</fullName>
    </submittedName>
</protein>
<comment type="caution">
    <text evidence="2">The sequence shown here is derived from an EMBL/GenBank/DDBJ whole genome shotgun (WGS) entry which is preliminary data.</text>
</comment>
<dbReference type="Gene3D" id="3.20.20.370">
    <property type="entry name" value="Glycoside hydrolase/deacetylase"/>
    <property type="match status" value="1"/>
</dbReference>
<evidence type="ECO:0000313" key="2">
    <source>
        <dbReference type="EMBL" id="MBJ6727092.1"/>
    </source>
</evidence>
<organism evidence="2 3">
    <name type="scientific">Geomesophilobacter sediminis</name>
    <dbReference type="NCBI Taxonomy" id="2798584"/>
    <lineage>
        <taxon>Bacteria</taxon>
        <taxon>Pseudomonadati</taxon>
        <taxon>Thermodesulfobacteriota</taxon>
        <taxon>Desulfuromonadia</taxon>
        <taxon>Geobacterales</taxon>
        <taxon>Geobacteraceae</taxon>
        <taxon>Geomesophilobacter</taxon>
    </lineage>
</organism>
<sequence>MEILKAEGLNEFSTCDVLSLTADRLVGVDFVILPEIHLAPPQLTLLKEWVQSGGNLIAMRPQRKLASWFGLSDLSYTISNGYIQINTDLPPGQGLVTESIQFHGAADLYNLREGSQIATLQSSSYKPGFYPAATVRSAGTNGGHVAAFAFDLAKSVVLTRQGNPEWSGQPRDGRRPIRSNDLFFGASRSDPQPDWINQEKISIPQADEQQRLLTNLITLLSLAKTPLPHFWYLPRGVPAAIVMTGDDHGHGGTVGRFDTFLANSPFGCSVEKWECIRGTSYTYTDTPLTEAEAMNFENAGFEIALHVNTGCVDWTPTSLTAFFDDQLTLWRKQFQRIGSPSTMRIHCIAWSDYATLPLVEQEHGIHLDTSYYYWPAPWVRNRAGFFTGSGIPMRFADNSGRTIDVFQVPTQMTDESGQTYPYTVDRLLDAATGKDGFYGVFAVNAHTDREHSDVANAVIKSAQAHNVPVVSARQMLRWLQGKDGSTIHLTRKGANGLGVKIYAAPGSEGLTVMVPVDKAWADVQISRQSHPVDFTMVVSKGIRYARFLASSGEYTVNFRGHGDQRSDTR</sequence>
<dbReference type="AlphaFoldDB" id="A0A8J7M1U1"/>
<dbReference type="InterPro" id="IPR029062">
    <property type="entry name" value="Class_I_gatase-like"/>
</dbReference>
<dbReference type="CDD" id="cd03143">
    <property type="entry name" value="A4_beta-galactosidase_middle_domain"/>
    <property type="match status" value="1"/>
</dbReference>
<dbReference type="EMBL" id="JAEMHM010000020">
    <property type="protein sequence ID" value="MBJ6727092.1"/>
    <property type="molecule type" value="Genomic_DNA"/>
</dbReference>
<evidence type="ECO:0000313" key="3">
    <source>
        <dbReference type="Proteomes" id="UP000636888"/>
    </source>
</evidence>
<dbReference type="RefSeq" id="WP_199386007.1">
    <property type="nucleotide sequence ID" value="NZ_JAEMHM010000020.1"/>
</dbReference>
<keyword evidence="3" id="KW-1185">Reference proteome</keyword>
<gene>
    <name evidence="2" type="ORF">JFN93_20470</name>
</gene>
<proteinExistence type="predicted"/>
<reference evidence="2" key="1">
    <citation type="submission" date="2020-12" db="EMBL/GenBank/DDBJ databases">
        <title>Geomonas sp. Red875, isolated from river sediment.</title>
        <authorList>
            <person name="Xu Z."/>
            <person name="Zhang Z."/>
            <person name="Masuda Y."/>
            <person name="Itoh H."/>
            <person name="Senoo K."/>
        </authorList>
    </citation>
    <scope>NUCLEOTIDE SEQUENCE</scope>
    <source>
        <strain evidence="2">Red875</strain>
    </source>
</reference>
<dbReference type="SUPFAM" id="SSF52317">
    <property type="entry name" value="Class I glutamine amidotransferase-like"/>
    <property type="match status" value="1"/>
</dbReference>
<dbReference type="Proteomes" id="UP000636888">
    <property type="component" value="Unassembled WGS sequence"/>
</dbReference>
<name>A0A8J7M1U1_9BACT</name>
<evidence type="ECO:0000256" key="1">
    <source>
        <dbReference type="SAM" id="MobiDB-lite"/>
    </source>
</evidence>
<accession>A0A8J7M1U1</accession>
<feature type="region of interest" description="Disordered" evidence="1">
    <location>
        <begin position="161"/>
        <end position="181"/>
    </location>
</feature>